<proteinExistence type="inferred from homology"/>
<evidence type="ECO:0000313" key="5">
    <source>
        <dbReference type="Proteomes" id="UP000264840"/>
    </source>
</evidence>
<evidence type="ECO:0000256" key="1">
    <source>
        <dbReference type="ARBA" id="ARBA00007159"/>
    </source>
</evidence>
<dbReference type="Ensembl" id="ENSHBUT00000016058.1">
    <property type="protein sequence ID" value="ENSHBUP00000000108.1"/>
    <property type="gene ID" value="ENSHBUG00000001259.1"/>
</dbReference>
<accession>A0A3Q2UZI0</accession>
<dbReference type="AlphaFoldDB" id="A0A3Q2UZI0"/>
<keyword evidence="5" id="KW-1185">Reference proteome</keyword>
<feature type="compositionally biased region" description="Acidic residues" evidence="2">
    <location>
        <begin position="8"/>
        <end position="23"/>
    </location>
</feature>
<dbReference type="InterPro" id="IPR037516">
    <property type="entry name" value="Tripartite_DENN"/>
</dbReference>
<dbReference type="InterPro" id="IPR018307">
    <property type="entry name" value="ABL9/DENND6_dom"/>
</dbReference>
<dbReference type="PROSITE" id="PS50211">
    <property type="entry name" value="DENN"/>
    <property type="match status" value="1"/>
</dbReference>
<sequence>MALQGPEELGEPVEESEDLDDQDASSISPAEEITLPPGPGGDEETEEALLLPWDRFSAWLHCICVVGFDLELGQAVEVIYPHHSKLSEKEKTSICYLSFPDSNSGCLGDTQFCFRFRQGSNRKTSLGCFLETTDRDAPPCLKREQGHYYGYVYFRQVRDKSLKRGYFQKSLVLISQLPYVTFFHSLLKIMAPEYFEKQEPCLEAACNDIDRWPTPHPGRILTLPIMGVVLKVRIPTSYDKPGTSQLVQSAQSDSMVSIVLPTIHEVDLFRCFYPVFFHLQMLWELVLLGEALVVMAPSPAESSDTVLALVSCIAPLRYCSDFRPYFTIHDSEFKEYTTRTQAPPSVILGVTNPFFAKTLQHWPHIIRIGDMKQAGEMAKQMKVKKLKNLKTLDSKPGVYTAYKPYLNKDEEIIKQLQKGVQQKRPSAAQNAILRRYFLELTQSFIIPLERYVASLMPLQKSISPWKSPPQLRPFIQQDFMKTLEKAGPQLTSRLKGDWIGLYRHFLKSPNFDGWFRNRRKEMTQKLEALHLEALCEEDLQKRIQKHTEVETVDLVLKLKDKLVCKDDSWSITLILLPLLKPPVLLLLNYGSATSTTANSPVAFLFSCKVNRC</sequence>
<dbReference type="Pfam" id="PF09794">
    <property type="entry name" value="Avl9"/>
    <property type="match status" value="1"/>
</dbReference>
<dbReference type="Proteomes" id="UP000264840">
    <property type="component" value="Unplaced"/>
</dbReference>
<protein>
    <submittedName>
        <fullName evidence="4">DENN/MADD domain containing 6Aa</fullName>
    </submittedName>
</protein>
<dbReference type="STRING" id="8153.ENSHBUP00000000108"/>
<reference evidence="4" key="1">
    <citation type="submission" date="2025-08" db="UniProtKB">
        <authorList>
            <consortium name="Ensembl"/>
        </authorList>
    </citation>
    <scope>IDENTIFICATION</scope>
</reference>
<evidence type="ECO:0000313" key="4">
    <source>
        <dbReference type="Ensembl" id="ENSHBUP00000000108.1"/>
    </source>
</evidence>
<evidence type="ECO:0000256" key="2">
    <source>
        <dbReference type="SAM" id="MobiDB-lite"/>
    </source>
</evidence>
<name>A0A3Q2UZI0_HAPBU</name>
<dbReference type="GO" id="GO:0055037">
    <property type="term" value="C:recycling endosome"/>
    <property type="evidence" value="ECO:0007669"/>
    <property type="project" value="TreeGrafter"/>
</dbReference>
<organism evidence="4 5">
    <name type="scientific">Haplochromis burtoni</name>
    <name type="common">Burton's mouthbrooder</name>
    <name type="synonym">Chromis burtoni</name>
    <dbReference type="NCBI Taxonomy" id="8153"/>
    <lineage>
        <taxon>Eukaryota</taxon>
        <taxon>Metazoa</taxon>
        <taxon>Chordata</taxon>
        <taxon>Craniata</taxon>
        <taxon>Vertebrata</taxon>
        <taxon>Euteleostomi</taxon>
        <taxon>Actinopterygii</taxon>
        <taxon>Neopterygii</taxon>
        <taxon>Teleostei</taxon>
        <taxon>Neoteleostei</taxon>
        <taxon>Acanthomorphata</taxon>
        <taxon>Ovalentaria</taxon>
        <taxon>Cichlomorphae</taxon>
        <taxon>Cichliformes</taxon>
        <taxon>Cichlidae</taxon>
        <taxon>African cichlids</taxon>
        <taxon>Pseudocrenilabrinae</taxon>
        <taxon>Haplochromini</taxon>
        <taxon>Haplochromis</taxon>
    </lineage>
</organism>
<dbReference type="PANTHER" id="PTHR13677:SF1">
    <property type="entry name" value="PROTEIN DENND6A"/>
    <property type="match status" value="1"/>
</dbReference>
<comment type="similarity">
    <text evidence="1">Belongs to the DENND6 family.</text>
</comment>
<dbReference type="GeneTree" id="ENSGT00390000005529"/>
<feature type="region of interest" description="Disordered" evidence="2">
    <location>
        <begin position="1"/>
        <end position="45"/>
    </location>
</feature>
<evidence type="ECO:0000259" key="3">
    <source>
        <dbReference type="PROSITE" id="PS50211"/>
    </source>
</evidence>
<reference evidence="4" key="2">
    <citation type="submission" date="2025-09" db="UniProtKB">
        <authorList>
            <consortium name="Ensembl"/>
        </authorList>
    </citation>
    <scope>IDENTIFICATION</scope>
</reference>
<feature type="domain" description="UDENN" evidence="3">
    <location>
        <begin position="61"/>
        <end position="525"/>
    </location>
</feature>
<dbReference type="GO" id="GO:0005085">
    <property type="term" value="F:guanyl-nucleotide exchange factor activity"/>
    <property type="evidence" value="ECO:0007669"/>
    <property type="project" value="InterPro"/>
</dbReference>
<dbReference type="InterPro" id="IPR024224">
    <property type="entry name" value="DENND6"/>
</dbReference>
<dbReference type="PANTHER" id="PTHR13677">
    <property type="entry name" value="LD41638P"/>
    <property type="match status" value="1"/>
</dbReference>